<comment type="caution">
    <text evidence="1">The sequence shown here is derived from an EMBL/GenBank/DDBJ whole genome shotgun (WGS) entry which is preliminary data.</text>
</comment>
<dbReference type="Proteomes" id="UP001221898">
    <property type="component" value="Unassembled WGS sequence"/>
</dbReference>
<reference evidence="1" key="1">
    <citation type="journal article" date="2023" name="Science">
        <title>Genome structures resolve the early diversification of teleost fishes.</title>
        <authorList>
            <person name="Parey E."/>
            <person name="Louis A."/>
            <person name="Montfort J."/>
            <person name="Bouchez O."/>
            <person name="Roques C."/>
            <person name="Iampietro C."/>
            <person name="Lluch J."/>
            <person name="Castinel A."/>
            <person name="Donnadieu C."/>
            <person name="Desvignes T."/>
            <person name="Floi Bucao C."/>
            <person name="Jouanno E."/>
            <person name="Wen M."/>
            <person name="Mejri S."/>
            <person name="Dirks R."/>
            <person name="Jansen H."/>
            <person name="Henkel C."/>
            <person name="Chen W.J."/>
            <person name="Zahm M."/>
            <person name="Cabau C."/>
            <person name="Klopp C."/>
            <person name="Thompson A.W."/>
            <person name="Robinson-Rechavi M."/>
            <person name="Braasch I."/>
            <person name="Lecointre G."/>
            <person name="Bobe J."/>
            <person name="Postlethwait J.H."/>
            <person name="Berthelot C."/>
            <person name="Roest Crollius H."/>
            <person name="Guiguen Y."/>
        </authorList>
    </citation>
    <scope>NUCLEOTIDE SEQUENCE</scope>
    <source>
        <strain evidence="1">NC1722</strain>
    </source>
</reference>
<name>A0AAD7SM26_9TELE</name>
<dbReference type="EMBL" id="JAINUG010000052">
    <property type="protein sequence ID" value="KAJ8404703.1"/>
    <property type="molecule type" value="Genomic_DNA"/>
</dbReference>
<dbReference type="AlphaFoldDB" id="A0AAD7SM26"/>
<proteinExistence type="predicted"/>
<keyword evidence="2" id="KW-1185">Reference proteome</keyword>
<organism evidence="1 2">
    <name type="scientific">Aldrovandia affinis</name>
    <dbReference type="NCBI Taxonomy" id="143900"/>
    <lineage>
        <taxon>Eukaryota</taxon>
        <taxon>Metazoa</taxon>
        <taxon>Chordata</taxon>
        <taxon>Craniata</taxon>
        <taxon>Vertebrata</taxon>
        <taxon>Euteleostomi</taxon>
        <taxon>Actinopterygii</taxon>
        <taxon>Neopterygii</taxon>
        <taxon>Teleostei</taxon>
        <taxon>Notacanthiformes</taxon>
        <taxon>Halosauridae</taxon>
        <taxon>Aldrovandia</taxon>
    </lineage>
</organism>
<protein>
    <submittedName>
        <fullName evidence="1">Uncharacterized protein</fullName>
    </submittedName>
</protein>
<evidence type="ECO:0000313" key="2">
    <source>
        <dbReference type="Proteomes" id="UP001221898"/>
    </source>
</evidence>
<gene>
    <name evidence="1" type="ORF">AAFF_G00335660</name>
</gene>
<sequence length="108" mass="11901">MELSSRWAQAALYESLSDFPRGGRLASSRSTSPVAEWTFTFHTPPRLYKLPHVRLKQPAGWKATSSLIRKTAVRGAGCELAVAPRRGSVPVPTPWLRSARESQVHSCG</sequence>
<accession>A0AAD7SM26</accession>
<evidence type="ECO:0000313" key="1">
    <source>
        <dbReference type="EMBL" id="KAJ8404703.1"/>
    </source>
</evidence>